<dbReference type="InterPro" id="IPR051487">
    <property type="entry name" value="Ser/Thr_Proteases_Immune/Dev"/>
</dbReference>
<dbReference type="CDD" id="cd00190">
    <property type="entry name" value="Tryp_SPc"/>
    <property type="match status" value="1"/>
</dbReference>
<evidence type="ECO:0000256" key="5">
    <source>
        <dbReference type="ARBA" id="ARBA00022825"/>
    </source>
</evidence>
<comment type="caution">
    <text evidence="8">Lacks conserved residue(s) required for the propagation of feature annotation.</text>
</comment>
<dbReference type="EMBL" id="JAJJHW010003889">
    <property type="protein sequence ID" value="KAH8355121.1"/>
    <property type="molecule type" value="Genomic_DNA"/>
</dbReference>
<keyword evidence="9" id="KW-0732">Signal</keyword>
<dbReference type="SMART" id="SM00020">
    <property type="entry name" value="Tryp_SPc"/>
    <property type="match status" value="1"/>
</dbReference>
<evidence type="ECO:0000256" key="6">
    <source>
        <dbReference type="ARBA" id="ARBA00023157"/>
    </source>
</evidence>
<name>A0AAD4JRW9_9MUSC</name>
<organism evidence="12 13">
    <name type="scientific">Drosophila rubida</name>
    <dbReference type="NCBI Taxonomy" id="30044"/>
    <lineage>
        <taxon>Eukaryota</taxon>
        <taxon>Metazoa</taxon>
        <taxon>Ecdysozoa</taxon>
        <taxon>Arthropoda</taxon>
        <taxon>Hexapoda</taxon>
        <taxon>Insecta</taxon>
        <taxon>Pterygota</taxon>
        <taxon>Neoptera</taxon>
        <taxon>Endopterygota</taxon>
        <taxon>Diptera</taxon>
        <taxon>Brachycera</taxon>
        <taxon>Muscomorpha</taxon>
        <taxon>Ephydroidea</taxon>
        <taxon>Drosophilidae</taxon>
        <taxon>Drosophila</taxon>
    </lineage>
</organism>
<dbReference type="PRINTS" id="PR00722">
    <property type="entry name" value="CHYMOTRYPSIN"/>
</dbReference>
<dbReference type="Gene3D" id="2.60.120.290">
    <property type="entry name" value="Spermadhesin, CUB domain"/>
    <property type="match status" value="1"/>
</dbReference>
<evidence type="ECO:0000256" key="8">
    <source>
        <dbReference type="PROSITE-ProRule" id="PRU00059"/>
    </source>
</evidence>
<evidence type="ECO:0000313" key="12">
    <source>
        <dbReference type="EMBL" id="KAH8355121.1"/>
    </source>
</evidence>
<dbReference type="GO" id="GO:0005576">
    <property type="term" value="C:extracellular region"/>
    <property type="evidence" value="ECO:0007669"/>
    <property type="project" value="UniProtKB-SubCell"/>
</dbReference>
<evidence type="ECO:0000256" key="9">
    <source>
        <dbReference type="SAM" id="SignalP"/>
    </source>
</evidence>
<dbReference type="SUPFAM" id="SSF49854">
    <property type="entry name" value="Spermadhesin, CUB domain"/>
    <property type="match status" value="1"/>
</dbReference>
<dbReference type="PANTHER" id="PTHR24256">
    <property type="entry name" value="TRYPTASE-RELATED"/>
    <property type="match status" value="1"/>
</dbReference>
<reference evidence="12" key="1">
    <citation type="journal article" date="2021" name="Mol. Ecol. Resour.">
        <title>Phylogenomic analyses of the genus Drosophila reveals genomic signals of climate adaptation.</title>
        <authorList>
            <person name="Li F."/>
            <person name="Rane R.V."/>
            <person name="Luria V."/>
            <person name="Xiong Z."/>
            <person name="Chen J."/>
            <person name="Li Z."/>
            <person name="Catullo R.A."/>
            <person name="Griffin P.C."/>
            <person name="Schiffer M."/>
            <person name="Pearce S."/>
            <person name="Lee S.F."/>
            <person name="McElroy K."/>
            <person name="Stocker A."/>
            <person name="Shirriffs J."/>
            <person name="Cockerell F."/>
            <person name="Coppin C."/>
            <person name="Sgro C.M."/>
            <person name="Karger A."/>
            <person name="Cain J.W."/>
            <person name="Weber J.A."/>
            <person name="Santpere G."/>
            <person name="Kirschner M.W."/>
            <person name="Hoffmann A.A."/>
            <person name="Oakeshott J.G."/>
            <person name="Zhang G."/>
        </authorList>
    </citation>
    <scope>NUCLEOTIDE SEQUENCE</scope>
    <source>
        <strain evidence="12">BGI-SZ-2011g</strain>
    </source>
</reference>
<feature type="signal peptide" evidence="9">
    <location>
        <begin position="1"/>
        <end position="23"/>
    </location>
</feature>
<accession>A0AAD4JRW9</accession>
<evidence type="ECO:0000313" key="13">
    <source>
        <dbReference type="Proteomes" id="UP001200034"/>
    </source>
</evidence>
<proteinExistence type="inferred from homology"/>
<dbReference type="GO" id="GO:0004252">
    <property type="term" value="F:serine-type endopeptidase activity"/>
    <property type="evidence" value="ECO:0007669"/>
    <property type="project" value="InterPro"/>
</dbReference>
<feature type="chain" id="PRO_5042006404" description="Venom serine protease" evidence="9">
    <location>
        <begin position="24"/>
        <end position="403"/>
    </location>
</feature>
<keyword evidence="13" id="KW-1185">Reference proteome</keyword>
<protein>
    <recommendedName>
        <fullName evidence="14">Venom serine protease</fullName>
    </recommendedName>
</protein>
<dbReference type="GO" id="GO:0006508">
    <property type="term" value="P:proteolysis"/>
    <property type="evidence" value="ECO:0007669"/>
    <property type="project" value="UniProtKB-KW"/>
</dbReference>
<evidence type="ECO:0000256" key="3">
    <source>
        <dbReference type="ARBA" id="ARBA00022670"/>
    </source>
</evidence>
<dbReference type="InterPro" id="IPR001314">
    <property type="entry name" value="Peptidase_S1A"/>
</dbReference>
<evidence type="ECO:0000259" key="10">
    <source>
        <dbReference type="PROSITE" id="PS01180"/>
    </source>
</evidence>
<dbReference type="PROSITE" id="PS01180">
    <property type="entry name" value="CUB"/>
    <property type="match status" value="1"/>
</dbReference>
<evidence type="ECO:0000256" key="2">
    <source>
        <dbReference type="ARBA" id="ARBA00022525"/>
    </source>
</evidence>
<evidence type="ECO:0000256" key="7">
    <source>
        <dbReference type="ARBA" id="ARBA00024195"/>
    </source>
</evidence>
<dbReference type="InterPro" id="IPR009003">
    <property type="entry name" value="Peptidase_S1_PA"/>
</dbReference>
<dbReference type="InterPro" id="IPR035914">
    <property type="entry name" value="Sperma_CUB_dom_sf"/>
</dbReference>
<gene>
    <name evidence="12" type="ORF">KR093_006353</name>
</gene>
<dbReference type="PROSITE" id="PS00134">
    <property type="entry name" value="TRYPSIN_HIS"/>
    <property type="match status" value="1"/>
</dbReference>
<dbReference type="InterPro" id="IPR043504">
    <property type="entry name" value="Peptidase_S1_PA_chymotrypsin"/>
</dbReference>
<dbReference type="Pfam" id="PF00431">
    <property type="entry name" value="CUB"/>
    <property type="match status" value="1"/>
</dbReference>
<comment type="subcellular location">
    <subcellularLocation>
        <location evidence="1">Secreted</location>
    </subcellularLocation>
</comment>
<dbReference type="GO" id="GO:0160032">
    <property type="term" value="P:Toll receptor ligand protein activation cascade"/>
    <property type="evidence" value="ECO:0007669"/>
    <property type="project" value="UniProtKB-ARBA"/>
</dbReference>
<dbReference type="Pfam" id="PF00089">
    <property type="entry name" value="Trypsin"/>
    <property type="match status" value="1"/>
</dbReference>
<dbReference type="GO" id="GO:0035008">
    <property type="term" value="P:positive regulation of melanization defense response"/>
    <property type="evidence" value="ECO:0007669"/>
    <property type="project" value="UniProtKB-ARBA"/>
</dbReference>
<keyword evidence="2" id="KW-0964">Secreted</keyword>
<dbReference type="Proteomes" id="UP001200034">
    <property type="component" value="Unassembled WGS sequence"/>
</dbReference>
<dbReference type="InterPro" id="IPR000859">
    <property type="entry name" value="CUB_dom"/>
</dbReference>
<dbReference type="PROSITE" id="PS50240">
    <property type="entry name" value="TRYPSIN_DOM"/>
    <property type="match status" value="1"/>
</dbReference>
<comment type="similarity">
    <text evidence="7">Belongs to the peptidase S1 family. CLIP subfamily.</text>
</comment>
<sequence>MLRHHQLLLLLNGCLLALPAAWGYFEGCDNSYTLGVGTTYVESPYYPENYPAKTSCRYKFTAPLDHYITAKCTVNLPSNNGQCSTDNFWLDTEGDLLMRTSENFCGSGTFSRDSLFTELVFAYISTGSSSGKFSCALTVQPQSCNCGWSATTRITNGQAAGANEFPSMVALKDRTSNAPILCGGVIVSHRHVVTAAHCTLQVSQATNLVAIVGINSLQNPSNSIYYDQYSIQQMLRHEQYVNNPNVANDIAVLTTASNIKWSRGVGPICLPPLGTTNTFSYDTVDVIGFGMTSFGGALSSTLQKINLMVVSNVDCQTDYNGVATIDANQMCTYDYSSSYRDSCQFDSGGPVIRRSTKHFLVGVVSFGKNCGSTANSMGVNTRVTSYVSWIRQKIGYSNCVVAM</sequence>
<feature type="domain" description="CUB" evidence="10">
    <location>
        <begin position="28"/>
        <end position="155"/>
    </location>
</feature>
<evidence type="ECO:0000256" key="1">
    <source>
        <dbReference type="ARBA" id="ARBA00004613"/>
    </source>
</evidence>
<dbReference type="InterPro" id="IPR001254">
    <property type="entry name" value="Trypsin_dom"/>
</dbReference>
<keyword evidence="6" id="KW-1015">Disulfide bond</keyword>
<dbReference type="GO" id="GO:0050832">
    <property type="term" value="P:defense response to fungus"/>
    <property type="evidence" value="ECO:0007669"/>
    <property type="project" value="UniProtKB-ARBA"/>
</dbReference>
<keyword evidence="3" id="KW-0645">Protease</keyword>
<dbReference type="SUPFAM" id="SSF50494">
    <property type="entry name" value="Trypsin-like serine proteases"/>
    <property type="match status" value="1"/>
</dbReference>
<evidence type="ECO:0000259" key="11">
    <source>
        <dbReference type="PROSITE" id="PS50240"/>
    </source>
</evidence>
<keyword evidence="4" id="KW-0378">Hydrolase</keyword>
<comment type="caution">
    <text evidence="12">The sequence shown here is derived from an EMBL/GenBank/DDBJ whole genome shotgun (WGS) entry which is preliminary data.</text>
</comment>
<dbReference type="AlphaFoldDB" id="A0AAD4JRW9"/>
<evidence type="ECO:0000256" key="4">
    <source>
        <dbReference type="ARBA" id="ARBA00022801"/>
    </source>
</evidence>
<dbReference type="Gene3D" id="2.40.10.10">
    <property type="entry name" value="Trypsin-like serine proteases"/>
    <property type="match status" value="1"/>
</dbReference>
<dbReference type="FunFam" id="2.40.10.10:FF:000015">
    <property type="entry name" value="Atrial natriuretic peptide-converting enzyme"/>
    <property type="match status" value="1"/>
</dbReference>
<evidence type="ECO:0008006" key="14">
    <source>
        <dbReference type="Google" id="ProtNLM"/>
    </source>
</evidence>
<feature type="domain" description="Peptidase S1" evidence="11">
    <location>
        <begin position="154"/>
        <end position="395"/>
    </location>
</feature>
<keyword evidence="5" id="KW-0720">Serine protease</keyword>
<dbReference type="InterPro" id="IPR018114">
    <property type="entry name" value="TRYPSIN_HIS"/>
</dbReference>